<dbReference type="InterPro" id="IPR030678">
    <property type="entry name" value="Peptide/Ni-bd"/>
</dbReference>
<protein>
    <submittedName>
        <fullName evidence="3">ABC transporter family substrate-binding protein</fullName>
    </submittedName>
</protein>
<dbReference type="PROSITE" id="PS51257">
    <property type="entry name" value="PROKAR_LIPOPROTEIN"/>
    <property type="match status" value="1"/>
</dbReference>
<feature type="signal peptide" evidence="1">
    <location>
        <begin position="1"/>
        <end position="26"/>
    </location>
</feature>
<reference evidence="4" key="1">
    <citation type="submission" date="2023-07" db="EMBL/GenBank/DDBJ databases">
        <title>30 novel species of actinomycetes from the DSMZ collection.</title>
        <authorList>
            <person name="Nouioui I."/>
        </authorList>
    </citation>
    <scope>NUCLEOTIDE SEQUENCE [LARGE SCALE GENOMIC DNA]</scope>
    <source>
        <strain evidence="4">DSM 45834</strain>
    </source>
</reference>
<dbReference type="Gene3D" id="3.90.76.10">
    <property type="entry name" value="Dipeptide-binding Protein, Domain 1"/>
    <property type="match status" value="1"/>
</dbReference>
<feature type="domain" description="Solute-binding protein family 5" evidence="2">
    <location>
        <begin position="120"/>
        <end position="479"/>
    </location>
</feature>
<dbReference type="InterPro" id="IPR000914">
    <property type="entry name" value="SBP_5_dom"/>
</dbReference>
<dbReference type="Gene3D" id="3.40.190.10">
    <property type="entry name" value="Periplasmic binding protein-like II"/>
    <property type="match status" value="1"/>
</dbReference>
<name>A0ABU2NB49_9PSEU</name>
<evidence type="ECO:0000256" key="1">
    <source>
        <dbReference type="SAM" id="SignalP"/>
    </source>
</evidence>
<evidence type="ECO:0000313" key="4">
    <source>
        <dbReference type="Proteomes" id="UP001183202"/>
    </source>
</evidence>
<proteinExistence type="predicted"/>
<organism evidence="3 4">
    <name type="scientific">Pseudonocardia charpentierae</name>
    <dbReference type="NCBI Taxonomy" id="3075545"/>
    <lineage>
        <taxon>Bacteria</taxon>
        <taxon>Bacillati</taxon>
        <taxon>Actinomycetota</taxon>
        <taxon>Actinomycetes</taxon>
        <taxon>Pseudonocardiales</taxon>
        <taxon>Pseudonocardiaceae</taxon>
        <taxon>Pseudonocardia</taxon>
    </lineage>
</organism>
<feature type="chain" id="PRO_5046235757" evidence="1">
    <location>
        <begin position="27"/>
        <end position="564"/>
    </location>
</feature>
<dbReference type="InterPro" id="IPR039424">
    <property type="entry name" value="SBP_5"/>
</dbReference>
<dbReference type="EMBL" id="JAVREJ010000011">
    <property type="protein sequence ID" value="MDT0351094.1"/>
    <property type="molecule type" value="Genomic_DNA"/>
</dbReference>
<gene>
    <name evidence="3" type="ORF">RM445_16310</name>
</gene>
<keyword evidence="4" id="KW-1185">Reference proteome</keyword>
<dbReference type="PIRSF" id="PIRSF002741">
    <property type="entry name" value="MppA"/>
    <property type="match status" value="1"/>
</dbReference>
<dbReference type="SUPFAM" id="SSF53850">
    <property type="entry name" value="Periplasmic binding protein-like II"/>
    <property type="match status" value="1"/>
</dbReference>
<accession>A0ABU2NB49</accession>
<dbReference type="Pfam" id="PF00496">
    <property type="entry name" value="SBP_bac_5"/>
    <property type="match status" value="1"/>
</dbReference>
<dbReference type="Gene3D" id="3.10.105.10">
    <property type="entry name" value="Dipeptide-binding Protein, Domain 3"/>
    <property type="match status" value="1"/>
</dbReference>
<dbReference type="PANTHER" id="PTHR30290">
    <property type="entry name" value="PERIPLASMIC BINDING COMPONENT OF ABC TRANSPORTER"/>
    <property type="match status" value="1"/>
</dbReference>
<evidence type="ECO:0000313" key="3">
    <source>
        <dbReference type="EMBL" id="MDT0351094.1"/>
    </source>
</evidence>
<comment type="caution">
    <text evidence="3">The sequence shown here is derived from an EMBL/GenBank/DDBJ whole genome shotgun (WGS) entry which is preliminary data.</text>
</comment>
<sequence length="564" mass="61484">MSVVRRTANRSAVLAAIAALSLALVACGGGTGPSDGNGGETAQSLAEKAQYNPQPYENIRDGGILTTSLPEISPQFNTFQTDGTAYTLTVWRWYNPVVITFTPDGDAVYNPDYLTDVKQETVDGNTRITYTINPKATYNDGSPIDWRSFESTWRTSNGADPAYLVSSTDGYDRITSVVRGTDDRQAVVTFQGINLWWQSLFNVLVNPEVTDPVVYNQGYINTPHNEWGAGPYQVQKYDQQNGVIVFERNPKWWGKPGKLDTRTFLTMEDVASVNAFKNGQIDAVGVGSKDRFAQVQGQPGTEIRKGPSLQLDYFTLNGQSPILSDPLVRKAIFAAIDREQIAKFHFNGLDYSTDPQGSMIMLPFQDGYADNVGKVVKFDPEQAKKDLDAAGWVVDPDGVRVKDRQQLKFTYVNTGDDAVGKAVAGGTAAMLKNIGAQMDIRQVPSGDFSKIVIGKQFDMFYSGVSQSDPFGIAYICQVYCSNSGLIKSGVNDPKNDELIKSVNTLSVPEEQFAKAAEAETAALSTYGVLPTVNLPAIVAVKTGLANYGAGRFFVATPEMIGWQK</sequence>
<dbReference type="Proteomes" id="UP001183202">
    <property type="component" value="Unassembled WGS sequence"/>
</dbReference>
<dbReference type="PANTHER" id="PTHR30290:SF65">
    <property type="entry name" value="MONOACYL PHOSPHATIDYLINOSITOL TETRAMANNOSIDE-BINDING PROTEIN LPQW-RELATED"/>
    <property type="match status" value="1"/>
</dbReference>
<keyword evidence="1" id="KW-0732">Signal</keyword>
<evidence type="ECO:0000259" key="2">
    <source>
        <dbReference type="Pfam" id="PF00496"/>
    </source>
</evidence>
<dbReference type="CDD" id="cd08501">
    <property type="entry name" value="PBP2_Lpqw"/>
    <property type="match status" value="1"/>
</dbReference>